<organism evidence="3 4">
    <name type="scientific">Agrocybe pediades</name>
    <dbReference type="NCBI Taxonomy" id="84607"/>
    <lineage>
        <taxon>Eukaryota</taxon>
        <taxon>Fungi</taxon>
        <taxon>Dikarya</taxon>
        <taxon>Basidiomycota</taxon>
        <taxon>Agaricomycotina</taxon>
        <taxon>Agaricomycetes</taxon>
        <taxon>Agaricomycetidae</taxon>
        <taxon>Agaricales</taxon>
        <taxon>Agaricineae</taxon>
        <taxon>Strophariaceae</taxon>
        <taxon>Agrocybe</taxon>
    </lineage>
</organism>
<evidence type="ECO:0000313" key="4">
    <source>
        <dbReference type="Proteomes" id="UP000521872"/>
    </source>
</evidence>
<dbReference type="Proteomes" id="UP000521872">
    <property type="component" value="Unassembled WGS sequence"/>
</dbReference>
<keyword evidence="4" id="KW-1185">Reference proteome</keyword>
<keyword evidence="2" id="KW-0472">Membrane</keyword>
<gene>
    <name evidence="3" type="ORF">D9613_007909</name>
</gene>
<evidence type="ECO:0000256" key="1">
    <source>
        <dbReference type="SAM" id="MobiDB-lite"/>
    </source>
</evidence>
<keyword evidence="2" id="KW-1133">Transmembrane helix</keyword>
<protein>
    <submittedName>
        <fullName evidence="3">Uncharacterized protein</fullName>
    </submittedName>
</protein>
<feature type="region of interest" description="Disordered" evidence="1">
    <location>
        <begin position="232"/>
        <end position="253"/>
    </location>
</feature>
<dbReference type="EMBL" id="JAACJL010000045">
    <property type="protein sequence ID" value="KAF4614079.1"/>
    <property type="molecule type" value="Genomic_DNA"/>
</dbReference>
<feature type="region of interest" description="Disordered" evidence="1">
    <location>
        <begin position="284"/>
        <end position="307"/>
    </location>
</feature>
<evidence type="ECO:0000256" key="2">
    <source>
        <dbReference type="SAM" id="Phobius"/>
    </source>
</evidence>
<sequence length="319" mass="35379">MFSYRQFPIKRKISILLTLVSSGHSYQSIASHSRESFYLTPKVWVIIIICFIFHIIATYSLQTKGYTQDRYITSQSFSLVKIMYRLVAFARKNFFASLFFFEVISTDGAGAVGELKGVRQSTINSSLSSSAVSPRSNPHLRTSLTEEDISDSSTSFRSMPVSHVDTPLSNKAPTGNPTSVIPPSEATTGNMEPTSGQPVDLFAEVEAHAPLRMQQANLSLYALGRNRNLQSAGALSPRRSSNPSGIVTDKASTTTAVTRPSFSVARLQELAAMQARPHRNDILERQRKRAQAEEEADEEDLANFLSERNKSAFIEKKPY</sequence>
<dbReference type="AlphaFoldDB" id="A0A8H4QNF9"/>
<feature type="transmembrane region" description="Helical" evidence="2">
    <location>
        <begin position="41"/>
        <end position="61"/>
    </location>
</feature>
<keyword evidence="2" id="KW-0812">Transmembrane</keyword>
<comment type="caution">
    <text evidence="3">The sequence shown here is derived from an EMBL/GenBank/DDBJ whole genome shotgun (WGS) entry which is preliminary data.</text>
</comment>
<evidence type="ECO:0000313" key="3">
    <source>
        <dbReference type="EMBL" id="KAF4614079.1"/>
    </source>
</evidence>
<name>A0A8H4QNF9_9AGAR</name>
<reference evidence="3 4" key="1">
    <citation type="submission" date="2019-12" db="EMBL/GenBank/DDBJ databases">
        <authorList>
            <person name="Floudas D."/>
            <person name="Bentzer J."/>
            <person name="Ahren D."/>
            <person name="Johansson T."/>
            <person name="Persson P."/>
            <person name="Tunlid A."/>
        </authorList>
    </citation>
    <scope>NUCLEOTIDE SEQUENCE [LARGE SCALE GENOMIC DNA]</scope>
    <source>
        <strain evidence="3 4">CBS 102.39</strain>
    </source>
</reference>
<feature type="compositionally biased region" description="Polar residues" evidence="1">
    <location>
        <begin position="167"/>
        <end position="197"/>
    </location>
</feature>
<accession>A0A8H4QNF9</accession>
<proteinExistence type="predicted"/>
<feature type="compositionally biased region" description="Low complexity" evidence="1">
    <location>
        <begin position="127"/>
        <end position="136"/>
    </location>
</feature>
<feature type="region of interest" description="Disordered" evidence="1">
    <location>
        <begin position="127"/>
        <end position="197"/>
    </location>
</feature>